<dbReference type="AlphaFoldDB" id="A0A9D2VYV9"/>
<dbReference type="Proteomes" id="UP000813420">
    <property type="component" value="Unassembled WGS sequence"/>
</dbReference>
<sequence length="160" mass="17476">MEKEKITFGTQTLEYDAISEGGGLLKVSVNGGDMAALETMFSCDQTDLEKITQKSADDQVQRVFKNYDIFKSIQKDKNVVIDETTEETADIVTVTLQQESAVEIAIRKLQAGQKDLQAGQDIQDGAINDLAGVVSDMATGELALDPEITEEPENATEEQQ</sequence>
<evidence type="ECO:0000313" key="1">
    <source>
        <dbReference type="EMBL" id="HJH50076.1"/>
    </source>
</evidence>
<accession>A0A9D2VYV9</accession>
<evidence type="ECO:0000313" key="2">
    <source>
        <dbReference type="Proteomes" id="UP000813420"/>
    </source>
</evidence>
<dbReference type="RefSeq" id="WP_277272183.1">
    <property type="nucleotide sequence ID" value="NZ_DYXE01000065.1"/>
</dbReference>
<gene>
    <name evidence="1" type="ORF">K8V39_07415</name>
</gene>
<protein>
    <submittedName>
        <fullName evidence="1">Uncharacterized protein</fullName>
    </submittedName>
</protein>
<comment type="caution">
    <text evidence="1">The sequence shown here is derived from an EMBL/GenBank/DDBJ whole genome shotgun (WGS) entry which is preliminary data.</text>
</comment>
<dbReference type="EMBL" id="DYXE01000065">
    <property type="protein sequence ID" value="HJH50076.1"/>
    <property type="molecule type" value="Genomic_DNA"/>
</dbReference>
<proteinExistence type="predicted"/>
<name>A0A9D2VYV9_9FIRM</name>
<reference evidence="1" key="2">
    <citation type="submission" date="2021-09" db="EMBL/GenBank/DDBJ databases">
        <authorList>
            <person name="Gilroy R."/>
        </authorList>
    </citation>
    <scope>NUCLEOTIDE SEQUENCE</scope>
    <source>
        <strain evidence="1">USAMLcec4-12693</strain>
    </source>
</reference>
<organism evidence="1 2">
    <name type="scientific">Merdimonas faecis</name>
    <dbReference type="NCBI Taxonomy" id="1653435"/>
    <lineage>
        <taxon>Bacteria</taxon>
        <taxon>Bacillati</taxon>
        <taxon>Bacillota</taxon>
        <taxon>Clostridia</taxon>
        <taxon>Lachnospirales</taxon>
        <taxon>Lachnospiraceae</taxon>
        <taxon>Merdimonas</taxon>
    </lineage>
</organism>
<reference evidence="1" key="1">
    <citation type="journal article" date="2021" name="PeerJ">
        <title>Extensive microbial diversity within the chicken gut microbiome revealed by metagenomics and culture.</title>
        <authorList>
            <person name="Gilroy R."/>
            <person name="Ravi A."/>
            <person name="Getino M."/>
            <person name="Pursley I."/>
            <person name="Horton D.L."/>
            <person name="Alikhan N.F."/>
            <person name="Baker D."/>
            <person name="Gharbi K."/>
            <person name="Hall N."/>
            <person name="Watson M."/>
            <person name="Adriaenssens E.M."/>
            <person name="Foster-Nyarko E."/>
            <person name="Jarju S."/>
            <person name="Secka A."/>
            <person name="Antonio M."/>
            <person name="Oren A."/>
            <person name="Chaudhuri R.R."/>
            <person name="La Ragione R."/>
            <person name="Hildebrand F."/>
            <person name="Pallen M.J."/>
        </authorList>
    </citation>
    <scope>NUCLEOTIDE SEQUENCE</scope>
    <source>
        <strain evidence="1">USAMLcec4-12693</strain>
    </source>
</reference>